<evidence type="ECO:0000313" key="3">
    <source>
        <dbReference type="EMBL" id="SFJ80570.1"/>
    </source>
</evidence>
<feature type="transmembrane region" description="Helical" evidence="1">
    <location>
        <begin position="17"/>
        <end position="39"/>
    </location>
</feature>
<protein>
    <submittedName>
        <fullName evidence="3">Tripartite tricarboxylate transporter TctB family protein</fullName>
    </submittedName>
</protein>
<feature type="transmembrane region" description="Helical" evidence="1">
    <location>
        <begin position="106"/>
        <end position="125"/>
    </location>
</feature>
<keyword evidence="4" id="KW-1185">Reference proteome</keyword>
<organism evidence="3 4">
    <name type="scientific">Halobacillus dabanensis</name>
    <dbReference type="NCBI Taxonomy" id="240302"/>
    <lineage>
        <taxon>Bacteria</taxon>
        <taxon>Bacillati</taxon>
        <taxon>Bacillota</taxon>
        <taxon>Bacilli</taxon>
        <taxon>Bacillales</taxon>
        <taxon>Bacillaceae</taxon>
        <taxon>Halobacillus</taxon>
    </lineage>
</organism>
<accession>A0A1I3UC44</accession>
<feature type="domain" description="DUF1468" evidence="2">
    <location>
        <begin position="17"/>
        <end position="134"/>
    </location>
</feature>
<evidence type="ECO:0000259" key="2">
    <source>
        <dbReference type="Pfam" id="PF07331"/>
    </source>
</evidence>
<dbReference type="InterPro" id="IPR009936">
    <property type="entry name" value="DUF1468"/>
</dbReference>
<evidence type="ECO:0000313" key="4">
    <source>
        <dbReference type="Proteomes" id="UP000183557"/>
    </source>
</evidence>
<dbReference type="RefSeq" id="WP_075036218.1">
    <property type="nucleotide sequence ID" value="NZ_FOSB01000004.1"/>
</dbReference>
<reference evidence="4" key="1">
    <citation type="submission" date="2016-10" db="EMBL/GenBank/DDBJ databases">
        <authorList>
            <person name="Varghese N."/>
            <person name="Submissions S."/>
        </authorList>
    </citation>
    <scope>NUCLEOTIDE SEQUENCE [LARGE SCALE GENOMIC DNA]</scope>
    <source>
        <strain evidence="4">CGMCC 1.3704</strain>
    </source>
</reference>
<dbReference type="EMBL" id="FOSB01000004">
    <property type="protein sequence ID" value="SFJ80570.1"/>
    <property type="molecule type" value="Genomic_DNA"/>
</dbReference>
<dbReference type="Pfam" id="PF07331">
    <property type="entry name" value="TctB"/>
    <property type="match status" value="1"/>
</dbReference>
<sequence length="134" mass="15646">MEDLLTVELTFSEYHIIFPRIIITILLILGAMIVFRYFYKRVKQGSSKKREFSFFMANYDKSKLFGSAILLFLYPFMMELLGFLISTILFMFVITLLFIGKVQKKALFTSLTNALATTFVVWYVFGQVFDITLP</sequence>
<keyword evidence="1" id="KW-0472">Membrane</keyword>
<feature type="transmembrane region" description="Helical" evidence="1">
    <location>
        <begin position="51"/>
        <end position="74"/>
    </location>
</feature>
<feature type="transmembrane region" description="Helical" evidence="1">
    <location>
        <begin position="80"/>
        <end position="99"/>
    </location>
</feature>
<keyword evidence="1" id="KW-0812">Transmembrane</keyword>
<proteinExistence type="predicted"/>
<evidence type="ECO:0000256" key="1">
    <source>
        <dbReference type="SAM" id="Phobius"/>
    </source>
</evidence>
<dbReference type="Proteomes" id="UP000183557">
    <property type="component" value="Unassembled WGS sequence"/>
</dbReference>
<keyword evidence="1" id="KW-1133">Transmembrane helix</keyword>
<name>A0A1I3UC44_HALDA</name>
<dbReference type="AlphaFoldDB" id="A0A1I3UC44"/>
<dbReference type="OrthoDB" id="2886209at2"/>
<gene>
    <name evidence="3" type="ORF">SAMN04487936_104262</name>
</gene>